<dbReference type="PANTHER" id="PTHR43785:SF3">
    <property type="entry name" value="GS CATALYTIC DOMAIN-CONTAINING PROTEIN"/>
    <property type="match status" value="1"/>
</dbReference>
<reference evidence="9" key="1">
    <citation type="submission" date="2022-08" db="EMBL/GenBank/DDBJ databases">
        <authorList>
            <person name="Dzunkova M."/>
            <person name="La Clair J."/>
            <person name="Tyml T."/>
            <person name="Doud D."/>
            <person name="Schulz F."/>
            <person name="Piquer S."/>
            <person name="Porcel Sanchis D."/>
            <person name="Osborn A."/>
            <person name="Robinson D."/>
            <person name="Louie K.B."/>
            <person name="Bowen B.P."/>
            <person name="Bowers R."/>
            <person name="Lee J."/>
            <person name="Arnau Llombart V."/>
            <person name="Diaz Villanueva W."/>
            <person name="Gosliner T."/>
            <person name="Northen T."/>
            <person name="Cheng J.-F."/>
            <person name="Burkart M.D."/>
            <person name="Woyke T."/>
        </authorList>
    </citation>
    <scope>NUCLEOTIDE SEQUENCE</scope>
    <source>
        <strain evidence="9">Df01</strain>
    </source>
</reference>
<dbReference type="InterPro" id="IPR014746">
    <property type="entry name" value="Gln_synth/guanido_kin_cat_dom"/>
</dbReference>
<reference evidence="9" key="2">
    <citation type="journal article" date="2023" name="Microbiome">
        <title>Synthase-selected sorting approach identifies a beta-lactone synthase in a nudibranch symbiotic bacterium.</title>
        <authorList>
            <person name="Dzunkova M."/>
            <person name="La Clair J.J."/>
            <person name="Tyml T."/>
            <person name="Doud D."/>
            <person name="Schulz F."/>
            <person name="Piquer-Esteban S."/>
            <person name="Porcel Sanchis D."/>
            <person name="Osborn A."/>
            <person name="Robinson D."/>
            <person name="Louie K.B."/>
            <person name="Bowen B.P."/>
            <person name="Bowers R.M."/>
            <person name="Lee J."/>
            <person name="Arnau V."/>
            <person name="Diaz-Villanueva W."/>
            <person name="Stepanauskas R."/>
            <person name="Gosliner T."/>
            <person name="Date S.V."/>
            <person name="Northen T.R."/>
            <person name="Cheng J.F."/>
            <person name="Burkart M.D."/>
            <person name="Woyke T."/>
        </authorList>
    </citation>
    <scope>NUCLEOTIDE SEQUENCE</scope>
    <source>
        <strain evidence="9">Df01</strain>
    </source>
</reference>
<keyword evidence="1" id="KW-0436">Ligase</keyword>
<dbReference type="InterPro" id="IPR008147">
    <property type="entry name" value="Gln_synt_N"/>
</dbReference>
<dbReference type="SUPFAM" id="SSF55931">
    <property type="entry name" value="Glutamine synthetase/guanido kinase"/>
    <property type="match status" value="1"/>
</dbReference>
<evidence type="ECO:0000313" key="10">
    <source>
        <dbReference type="Proteomes" id="UP001168167"/>
    </source>
</evidence>
<feature type="domain" description="GS beta-grasp" evidence="7">
    <location>
        <begin position="14"/>
        <end position="105"/>
    </location>
</feature>
<proteinExistence type="inferred from homology"/>
<dbReference type="InterPro" id="IPR008146">
    <property type="entry name" value="Gln_synth_cat_dom"/>
</dbReference>
<evidence type="ECO:0000256" key="2">
    <source>
        <dbReference type="ARBA" id="ARBA00022741"/>
    </source>
</evidence>
<dbReference type="SUPFAM" id="SSF54368">
    <property type="entry name" value="Glutamine synthetase, N-terminal domain"/>
    <property type="match status" value="1"/>
</dbReference>
<dbReference type="Proteomes" id="UP001168167">
    <property type="component" value="Unassembled WGS sequence"/>
</dbReference>
<dbReference type="PROSITE" id="PS51986">
    <property type="entry name" value="GS_BETA_GRASP"/>
    <property type="match status" value="1"/>
</dbReference>
<evidence type="ECO:0000256" key="5">
    <source>
        <dbReference type="RuleBase" id="RU000384"/>
    </source>
</evidence>
<name>A0ABT7QMH8_9GAMM</name>
<dbReference type="PANTHER" id="PTHR43785">
    <property type="entry name" value="GAMMA-GLUTAMYLPUTRESCINE SYNTHETASE"/>
    <property type="match status" value="1"/>
</dbReference>
<evidence type="ECO:0000259" key="7">
    <source>
        <dbReference type="PROSITE" id="PS51986"/>
    </source>
</evidence>
<dbReference type="EMBL" id="JANQAO010000003">
    <property type="protein sequence ID" value="MDM5147862.1"/>
    <property type="molecule type" value="Genomic_DNA"/>
</dbReference>
<feature type="domain" description="GS catalytic" evidence="8">
    <location>
        <begin position="112"/>
        <end position="445"/>
    </location>
</feature>
<sequence>MTLNKTLVHWLKEHNITEVEIFVPDLSGIMRGKIIPCEKFIQSSVRMPESALAQTLTGDWGEQDDLMDEADGDMELRPDPEGCFVVPWADEPTGQIICDCVSRKGSLIRYAPRSVLKKVIRFFHREGWQPIVAPELEFYLATRDNNPDNPLTPPVGRTGRPEFSRQPFNIDALNEFEPIINDIYRFAEAQELAVDTLTHEEGVAQFEINFKHGDALELADQVLMFKRCVREAAVRHNMAATFMAKPVEGQPGSSMHIHQSVVSRTGGHNLFASSHGTMSTMFKHYIGGLQRYLPDIAAMLIPNINSYRRINVPWQSNNNHWGVNNRTVGLRVPDIGEVESMRVENRISGSDANPYLAIAASLLAGFVGIKQKLPLAAMVTSATWDMKRGIPLTLEQALENMQKSKMLREKLGNRFVDIYVACKRTELENYKHVVTAWERKFLLDI</sequence>
<dbReference type="InterPro" id="IPR036651">
    <property type="entry name" value="Gln_synt_N_sf"/>
</dbReference>
<evidence type="ECO:0000256" key="4">
    <source>
        <dbReference type="PROSITE-ProRule" id="PRU01330"/>
    </source>
</evidence>
<dbReference type="Gene3D" id="3.10.20.70">
    <property type="entry name" value="Glutamine synthetase, N-terminal domain"/>
    <property type="match status" value="1"/>
</dbReference>
<dbReference type="PROSITE" id="PS51987">
    <property type="entry name" value="GS_CATALYTIC"/>
    <property type="match status" value="1"/>
</dbReference>
<comment type="similarity">
    <text evidence="4 5">Belongs to the glutamine synthetase family.</text>
</comment>
<keyword evidence="2" id="KW-0547">Nucleotide-binding</keyword>
<evidence type="ECO:0000313" key="9">
    <source>
        <dbReference type="EMBL" id="MDM5147862.1"/>
    </source>
</evidence>
<feature type="region of interest" description="Disordered" evidence="6">
    <location>
        <begin position="144"/>
        <end position="163"/>
    </location>
</feature>
<protein>
    <submittedName>
        <fullName evidence="9">Glutamine synthetase family protein</fullName>
    </submittedName>
</protein>
<dbReference type="Gene3D" id="3.30.590.10">
    <property type="entry name" value="Glutamine synthetase/guanido kinase, catalytic domain"/>
    <property type="match status" value="1"/>
</dbReference>
<evidence type="ECO:0000256" key="3">
    <source>
        <dbReference type="ARBA" id="ARBA00022840"/>
    </source>
</evidence>
<comment type="caution">
    <text evidence="9">The sequence shown here is derived from an EMBL/GenBank/DDBJ whole genome shotgun (WGS) entry which is preliminary data.</text>
</comment>
<accession>A0ABT7QMH8</accession>
<gene>
    <name evidence="9" type="ORF">NQX30_05705</name>
</gene>
<keyword evidence="3" id="KW-0067">ATP-binding</keyword>
<dbReference type="SMART" id="SM01230">
    <property type="entry name" value="Gln-synt_C"/>
    <property type="match status" value="1"/>
</dbReference>
<evidence type="ECO:0000256" key="1">
    <source>
        <dbReference type="ARBA" id="ARBA00022598"/>
    </source>
</evidence>
<organism evidence="9 10">
    <name type="scientific">Candidatus Doriopsillibacter californiensis</name>
    <dbReference type="NCBI Taxonomy" id="2970740"/>
    <lineage>
        <taxon>Bacteria</taxon>
        <taxon>Pseudomonadati</taxon>
        <taxon>Pseudomonadota</taxon>
        <taxon>Gammaproteobacteria</taxon>
        <taxon>Candidatus Tethybacterales</taxon>
        <taxon>Candidatus Persebacteraceae</taxon>
        <taxon>Candidatus Doriopsillibacter</taxon>
    </lineage>
</organism>
<evidence type="ECO:0000256" key="6">
    <source>
        <dbReference type="SAM" id="MobiDB-lite"/>
    </source>
</evidence>
<keyword evidence="10" id="KW-1185">Reference proteome</keyword>
<evidence type="ECO:0000259" key="8">
    <source>
        <dbReference type="PROSITE" id="PS51987"/>
    </source>
</evidence>
<dbReference type="Pfam" id="PF00120">
    <property type="entry name" value="Gln-synt_C"/>
    <property type="match status" value="1"/>
</dbReference>